<evidence type="ECO:0000313" key="3">
    <source>
        <dbReference type="EMBL" id="AFD02286.1"/>
    </source>
</evidence>
<dbReference type="GeneID" id="14517136"/>
<dbReference type="GO" id="GO:0006281">
    <property type="term" value="P:DNA repair"/>
    <property type="evidence" value="ECO:0007669"/>
    <property type="project" value="InterPro"/>
</dbReference>
<feature type="region of interest" description="Disordered" evidence="1">
    <location>
        <begin position="1205"/>
        <end position="1246"/>
    </location>
</feature>
<dbReference type="EMBL" id="JN968479">
    <property type="protein sequence ID" value="AFD02286.1"/>
    <property type="molecule type" value="Genomic_DNA"/>
</dbReference>
<dbReference type="Proteomes" id="UP000007576">
    <property type="component" value="Segment"/>
</dbReference>
<feature type="compositionally biased region" description="Acidic residues" evidence="1">
    <location>
        <begin position="1640"/>
        <end position="1650"/>
    </location>
</feature>
<dbReference type="InterPro" id="IPR003583">
    <property type="entry name" value="Hlx-hairpin-Hlx_DNA-bd_motif"/>
</dbReference>
<feature type="domain" description="Helix-hairpin-helix DNA-binding motif class 1" evidence="2">
    <location>
        <begin position="1590"/>
        <end position="1609"/>
    </location>
</feature>
<dbReference type="SMART" id="SM00278">
    <property type="entry name" value="HhH1"/>
    <property type="match status" value="4"/>
</dbReference>
<reference evidence="3 4" key="1">
    <citation type="journal article" date="2012" name="J. Virol.">
        <title>Closely related archaeal Haloarcula hispanica icosahedral viruses HHIV-2 and SH1 have nonhomologous genes encoding host recognition functions.</title>
        <authorList>
            <person name="Jaakkola S.T."/>
            <person name="Penttinen R.K."/>
            <person name="Vilen S.T."/>
            <person name="Jalasvuori M."/>
            <person name="Ronnholm G."/>
            <person name="Bamford J.K."/>
            <person name="Bamford D.H."/>
            <person name="Oksanen H.M."/>
        </authorList>
    </citation>
    <scope>NUCLEOTIDE SEQUENCE [LARGE SCALE GENOMIC DNA]</scope>
</reference>
<evidence type="ECO:0000313" key="4">
    <source>
        <dbReference type="Proteomes" id="UP000007576"/>
    </source>
</evidence>
<evidence type="ECO:0000256" key="1">
    <source>
        <dbReference type="SAM" id="MobiDB-lite"/>
    </source>
</evidence>
<feature type="region of interest" description="Disordered" evidence="1">
    <location>
        <begin position="1625"/>
        <end position="1677"/>
    </location>
</feature>
<protein>
    <submittedName>
        <fullName evidence="3">VP1</fullName>
    </submittedName>
</protein>
<feature type="domain" description="Helix-hairpin-helix DNA-binding motif class 1" evidence="2">
    <location>
        <begin position="1275"/>
        <end position="1294"/>
    </location>
</feature>
<keyword evidence="4" id="KW-1185">Reference proteome</keyword>
<feature type="domain" description="Helix-hairpin-helix DNA-binding motif class 1" evidence="2">
    <location>
        <begin position="245"/>
        <end position="264"/>
    </location>
</feature>
<feature type="region of interest" description="Disordered" evidence="1">
    <location>
        <begin position="1068"/>
        <end position="1145"/>
    </location>
</feature>
<sequence>MPTVDNEVATSTVALLATWARRPRVEPGRGRVFLSTVRPHLRFRVPHSKIYTANCRATPGQYHRQNRAAVWRFSILPNLYGAPARPTIRLHGRFYPAPGVPGMSASTVYDTLDNWREADDLDIDGFRFGVQHEEDESVAVYVTHASPGYVVWVAEGQQRQRVGYEADKADAKGSMQQWAQKLANVRAARSFVRETGVEDYGIELPDTIADKDDESIPYSVGSRKIRRKLADYYESTDDIAEASDDELDSFAGLGPKTLEGLRDEFGGGDPEQLGPDRPFRLGDMADVEPSGLELDDPATEIPGIGDANYYNDRTVRWFWENGCPFHEVGGQYQQDALRTILGAEWFDVDAPSHVVRVFAGYMGADAYDDDGNQLGNYPEAMFGMFDWDDVAIAWSWGADSAGGNVGSEKAAGANIIEQQAALGAGEDLPFHQLDYDPEEDYGLSGLHDVVGIDKHEHDNRKRSVVYTADTSPLGEVENDEVYIPHDTVWFYSVLFGIDYTDLRVAQQYVKVVVDTTDENPDMGYEWNKNRQWVAVFDHPTAPFYGIAEGSLAVEPWDFDLDAADQFDEWAAEVAERIEQRDSEVRVPERVRRGVAPQRQLDDEVGVTTLSEDDTRPVDRAEPGADEVFEERMASIYDPTEEYEGNDDPDPMYAVVHEDGAYKYIRGFGGDEAAADAHAAEMGEEYEVQYDPGNGLAEQASGGEMATVTADGNEYEVPVSGNGYTLTEPTDDPEDGVGHGPTVHVRYEQDNGRAVMAVKGRGTNTRLFHWEDAVAGRSTRHTLHGPVNTTEVMRHLREYVNGERELPYENEYPAVEGKPEVGNYLHFHYSDGGGLHGTVTRIDEDRNEALVRVGDNPPYRYDWNTNTVTDDRGNIHGVEAVDLGAEQAEQFEDDEAANSYEAPGEDDLQDAIAARGINNIVASNLADQYDSLGAVEQAVREADDPSDIKGVGEATAQDVAAAFLGTDDTDTSTDTPFNPGNVDTIPDEVKTPDIDGGPPERVGDLWRSTSEAEINYDHKGGEDIQVRLEAVEGGYEVVHVEDGDRYVVGMFDSRGPAVDKTVSVAESVAASDPIREQVDGAADDGGDDRATFGAGAARDAAGGEVYDPSAELGEEYDDDGSDDTGADTVDPTTPDARLSEGQAVPDEVMSEAVEDINRQPGKDDQREEYIDVLAGWIEDGEMSGQTLDMEAERLAVLAFGEEHSMAPAGAVDAAESRAERRQQSPDERPAVSDDGGEDPTLTLKLGASIQTDRAEDLLNRYGSLERVATTAVDSPDSLTDVDGVGDSTADSVEQWALGYVETHNLTGDGYSSYDPEPSDYGYKNKRMENAHYWAAQLLGWMKNGPNAGIRGTYYVDVVGGKPVLVMDGDEWNESSIDAVVDGLREVDFPEPLRVTTDDTGGNHRLFISEPSDDRLTSNYHPDWQDFEPTGGDQGTPATKFTEDQLATWDTPEPEPEGSMAFARMAEQVETPGEWELAEVSTEARPYARYAPISGGGHIEVEEQLGAYDVTDEDTRVLANGVDADEAFDAVEFHVKKRANTGSADAAGAEAARTKDRLKDMGVNGMTVMHLVDDGDTVEDVRDMVESAAENGDITDLPGITDASADEVREAFDMGREVGVEQGIGLESMGGESAQTPRSNDDSDPYDPDEDTDRIGREQAEKERRAIEAARDTDPSKELSGAALEALKEQWSVYKQTLSEGREAVEEVEEYREAREEGREAAAIINDIRGAHGQEPIDFNGVDAIPSVEELAGPITQNDPGISLSFSWDAGFYDPTEDV</sequence>
<dbReference type="RefSeq" id="YP_005352791.1">
    <property type="nucleotide sequence ID" value="NC_016989.1"/>
</dbReference>
<dbReference type="GO" id="GO:0003677">
    <property type="term" value="F:DNA binding"/>
    <property type="evidence" value="ECO:0007669"/>
    <property type="project" value="InterPro"/>
</dbReference>
<feature type="domain" description="Helix-hairpin-helix DNA-binding motif class 1" evidence="2">
    <location>
        <begin position="942"/>
        <end position="961"/>
    </location>
</feature>
<feature type="compositionally biased region" description="Basic and acidic residues" evidence="1">
    <location>
        <begin position="1651"/>
        <end position="1675"/>
    </location>
</feature>
<dbReference type="KEGG" id="vg:14517136"/>
<name>H9AZW1_9VIRU</name>
<accession>H9AZW1</accession>
<proteinExistence type="predicted"/>
<feature type="compositionally biased region" description="Low complexity" evidence="1">
    <location>
        <begin position="1090"/>
        <end position="1102"/>
    </location>
</feature>
<feature type="compositionally biased region" description="Acidic residues" evidence="1">
    <location>
        <begin position="1111"/>
        <end position="1124"/>
    </location>
</feature>
<feature type="region of interest" description="Disordered" evidence="1">
    <location>
        <begin position="595"/>
        <end position="620"/>
    </location>
</feature>
<feature type="compositionally biased region" description="Basic and acidic residues" evidence="1">
    <location>
        <begin position="1213"/>
        <end position="1230"/>
    </location>
</feature>
<dbReference type="Pfam" id="PF14520">
    <property type="entry name" value="HHH_5"/>
    <property type="match status" value="1"/>
</dbReference>
<feature type="region of interest" description="Disordered" evidence="1">
    <location>
        <begin position="1390"/>
        <end position="1412"/>
    </location>
</feature>
<evidence type="ECO:0000259" key="2">
    <source>
        <dbReference type="SMART" id="SM00278"/>
    </source>
</evidence>
<organism evidence="3 4">
    <name type="scientific">Haloarcula hispanica icosahedral virus 2</name>
    <dbReference type="NCBI Taxonomy" id="1154689"/>
    <lineage>
        <taxon>Viruses</taxon>
        <taxon>Singelaviria</taxon>
        <taxon>Helvetiavirae</taxon>
        <taxon>Dividoviricota</taxon>
        <taxon>Laserviricetes</taxon>
        <taxon>Halopanivirales</taxon>
        <taxon>Sphaerolipoviridae</taxon>
        <taxon>Alphasphaerolipovirus</taxon>
        <taxon>Alphasphaerolipovirus helsinkii</taxon>
    </lineage>
</organism>
<feature type="region of interest" description="Disordered" evidence="1">
    <location>
        <begin position="965"/>
        <end position="1002"/>
    </location>
</feature>